<reference evidence="2" key="1">
    <citation type="journal article" date="2021" name="bioRxiv">
        <title>Whole Genome Assembly and Annotation of Northern Wild Rice, Zizania palustris L., Supports a Whole Genome Duplication in the Zizania Genus.</title>
        <authorList>
            <person name="Haas M."/>
            <person name="Kono T."/>
            <person name="Macchietto M."/>
            <person name="Millas R."/>
            <person name="McGilp L."/>
            <person name="Shao M."/>
            <person name="Duquette J."/>
            <person name="Hirsch C.N."/>
            <person name="Kimball J."/>
        </authorList>
    </citation>
    <scope>NUCLEOTIDE SEQUENCE</scope>
    <source>
        <tissue evidence="2">Fresh leaf tissue</tissue>
    </source>
</reference>
<comment type="caution">
    <text evidence="2">The sequence shown here is derived from an EMBL/GenBank/DDBJ whole genome shotgun (WGS) entry which is preliminary data.</text>
</comment>
<protein>
    <submittedName>
        <fullName evidence="2">Uncharacterized protein</fullName>
    </submittedName>
</protein>
<evidence type="ECO:0000313" key="3">
    <source>
        <dbReference type="Proteomes" id="UP000729402"/>
    </source>
</evidence>
<evidence type="ECO:0000256" key="1">
    <source>
        <dbReference type="SAM" id="MobiDB-lite"/>
    </source>
</evidence>
<evidence type="ECO:0000313" key="2">
    <source>
        <dbReference type="EMBL" id="KAG8060423.1"/>
    </source>
</evidence>
<accession>A0A8J5VUH1</accession>
<keyword evidence="3" id="KW-1185">Reference proteome</keyword>
<gene>
    <name evidence="2" type="ORF">GUJ93_ZPchr0002g22949</name>
</gene>
<name>A0A8J5VUH1_ZIZPA</name>
<dbReference type="Proteomes" id="UP000729402">
    <property type="component" value="Unassembled WGS sequence"/>
</dbReference>
<proteinExistence type="predicted"/>
<feature type="compositionally biased region" description="Polar residues" evidence="1">
    <location>
        <begin position="1"/>
        <end position="13"/>
    </location>
</feature>
<sequence length="73" mass="7796">MIQIPNPSDNFARSQDLRGRGKSEEAGVGVENAHAELTPAIQAPRTLANASFDKRGKSPPAKSSRVAKLLKRG</sequence>
<dbReference type="AlphaFoldDB" id="A0A8J5VUH1"/>
<feature type="region of interest" description="Disordered" evidence="1">
    <location>
        <begin position="1"/>
        <end position="73"/>
    </location>
</feature>
<feature type="compositionally biased region" description="Basic and acidic residues" evidence="1">
    <location>
        <begin position="15"/>
        <end position="25"/>
    </location>
</feature>
<dbReference type="EMBL" id="JAAALK010000287">
    <property type="protein sequence ID" value="KAG8060423.1"/>
    <property type="molecule type" value="Genomic_DNA"/>
</dbReference>
<reference evidence="2" key="2">
    <citation type="submission" date="2021-02" db="EMBL/GenBank/DDBJ databases">
        <authorList>
            <person name="Kimball J.A."/>
            <person name="Haas M.W."/>
            <person name="Macchietto M."/>
            <person name="Kono T."/>
            <person name="Duquette J."/>
            <person name="Shao M."/>
        </authorList>
    </citation>
    <scope>NUCLEOTIDE SEQUENCE</scope>
    <source>
        <tissue evidence="2">Fresh leaf tissue</tissue>
    </source>
</reference>
<organism evidence="2 3">
    <name type="scientific">Zizania palustris</name>
    <name type="common">Northern wild rice</name>
    <dbReference type="NCBI Taxonomy" id="103762"/>
    <lineage>
        <taxon>Eukaryota</taxon>
        <taxon>Viridiplantae</taxon>
        <taxon>Streptophyta</taxon>
        <taxon>Embryophyta</taxon>
        <taxon>Tracheophyta</taxon>
        <taxon>Spermatophyta</taxon>
        <taxon>Magnoliopsida</taxon>
        <taxon>Liliopsida</taxon>
        <taxon>Poales</taxon>
        <taxon>Poaceae</taxon>
        <taxon>BOP clade</taxon>
        <taxon>Oryzoideae</taxon>
        <taxon>Oryzeae</taxon>
        <taxon>Zizaniinae</taxon>
        <taxon>Zizania</taxon>
    </lineage>
</organism>